<evidence type="ECO:0008006" key="4">
    <source>
        <dbReference type="Google" id="ProtNLM"/>
    </source>
</evidence>
<keyword evidence="3" id="KW-1185">Reference proteome</keyword>
<dbReference type="PANTHER" id="PTHR21581">
    <property type="entry name" value="D-ALANYL-D-ALANINE CARBOXYPEPTIDASE"/>
    <property type="match status" value="1"/>
</dbReference>
<dbReference type="Pfam" id="PF14559">
    <property type="entry name" value="TPR_19"/>
    <property type="match status" value="1"/>
</dbReference>
<sequence>MSSSSLAPSSPTASPSKAAKPAKLSPSKIKGGVKKIVKGLRRSVSKLHLRTRSDSHAAQAPVSIAHSEARRGALTSTSTIIIPVLATVPITVPVSPRHRYSSNSLARSYAKKASSDDHSSRDDTSSTHSQPPVSPISLVSSSRHTRSRSSSYSYRSSPTSSVSEDIPPVPPLPPSIIPKRAPTPGPTPTIEAFLPPPASIPAAITESAPEPIPVKESVVVPIPAEEPIAVPTPVEEPISVPLPVEEFIAILPPVAEEAQIPPVVEAPVTELAAPVPIAEADTPAEELTPTLESSPLPIEEASPATTPEVEVETEIEAEVPVEVVAILPIEEVSPPPVVEQVILPVVVEEPEQVPTPVVEAEVAIEEQNTPTEVEESIMVDQPVTVPAPVEEPAPAPEPPVVEEQVAVPEVFTPSSQTLAAPVVVEPEVPDPFIIDDTDQPLSEDSEEAEEEEDALKPETEDVSSSLVVSAENNDVSPAAPADVPLPPEDDIEVPVIPSVVEPEEESSSPESDVPEDEIALTQSISVQPSPQPPTSNAPALTQSLSTSSQAQSQPQIQIITPSPSALVDKPLPAPAPNVIPSPIVASSEEDEDEEDDYEIILPGVNAPTMFLPIPNTDPLTTLLTKYISPDKRPQRDLTGEWQRSEFHTLVMTNSWRALARMARDRIVAADPEDTSLILSLWYLRLSSLARLRLFNQTSAELTNLYTILTSPSISPSTSAYLFEKLVPFELEVLKAKVKYWSGDQMAYVDELTRLIMRCKVMSRKACTGLTVKVGTAGTGTGTATGAGAGTGTGAGEGKGKKVKARDEVAIDMWKERGTRDYAAATILLTPLLSPPKGTPRSPNLVSSIARIYLQSGLLRQAAKLFLEVNQDPSVSPSLKATNAALVAAAEGDWERATSMLRSAVNEDEDNVVAVNNLAVALLSQGHLKEGIDLLEGVLKTSPSTITTAEPILFNLSTLYELRSNTAADKKRELLIEVAKWAGDGLRTTCLKMPSA</sequence>
<feature type="compositionally biased region" description="Pro residues" evidence="1">
    <location>
        <begin position="167"/>
        <end position="187"/>
    </location>
</feature>
<dbReference type="Gene3D" id="1.25.40.10">
    <property type="entry name" value="Tetratricopeptide repeat domain"/>
    <property type="match status" value="1"/>
</dbReference>
<dbReference type="SUPFAM" id="SSF48452">
    <property type="entry name" value="TPR-like"/>
    <property type="match status" value="1"/>
</dbReference>
<feature type="region of interest" description="Disordered" evidence="1">
    <location>
        <begin position="95"/>
        <end position="189"/>
    </location>
</feature>
<dbReference type="GO" id="GO:0005794">
    <property type="term" value="C:Golgi apparatus"/>
    <property type="evidence" value="ECO:0007669"/>
    <property type="project" value="TreeGrafter"/>
</dbReference>
<gene>
    <name evidence="2" type="ORF">NLI96_g7781</name>
</gene>
<name>A0AAD5YEL0_9APHY</name>
<evidence type="ECO:0000313" key="3">
    <source>
        <dbReference type="Proteomes" id="UP001212997"/>
    </source>
</evidence>
<evidence type="ECO:0000256" key="1">
    <source>
        <dbReference type="SAM" id="MobiDB-lite"/>
    </source>
</evidence>
<feature type="region of interest" description="Disordered" evidence="1">
    <location>
        <begin position="1"/>
        <end position="32"/>
    </location>
</feature>
<feature type="compositionally biased region" description="Low complexity" evidence="1">
    <location>
        <begin position="1"/>
        <end position="30"/>
    </location>
</feature>
<feature type="compositionally biased region" description="Polar residues" evidence="1">
    <location>
        <begin position="462"/>
        <end position="475"/>
    </location>
</feature>
<accession>A0AAD5YEL0</accession>
<evidence type="ECO:0000313" key="2">
    <source>
        <dbReference type="EMBL" id="KAJ3481257.1"/>
    </source>
</evidence>
<feature type="compositionally biased region" description="Basic and acidic residues" evidence="1">
    <location>
        <begin position="113"/>
        <end position="125"/>
    </location>
</feature>
<dbReference type="GO" id="GO:0030008">
    <property type="term" value="C:TRAPP complex"/>
    <property type="evidence" value="ECO:0007669"/>
    <property type="project" value="TreeGrafter"/>
</dbReference>
<feature type="compositionally biased region" description="Acidic residues" evidence="1">
    <location>
        <begin position="433"/>
        <end position="453"/>
    </location>
</feature>
<organism evidence="2 3">
    <name type="scientific">Meripilus lineatus</name>
    <dbReference type="NCBI Taxonomy" id="2056292"/>
    <lineage>
        <taxon>Eukaryota</taxon>
        <taxon>Fungi</taxon>
        <taxon>Dikarya</taxon>
        <taxon>Basidiomycota</taxon>
        <taxon>Agaricomycotina</taxon>
        <taxon>Agaricomycetes</taxon>
        <taxon>Polyporales</taxon>
        <taxon>Meripilaceae</taxon>
        <taxon>Meripilus</taxon>
    </lineage>
</organism>
<dbReference type="AlphaFoldDB" id="A0AAD5YEL0"/>
<comment type="caution">
    <text evidence="2">The sequence shown here is derived from an EMBL/GenBank/DDBJ whole genome shotgun (WGS) entry which is preliminary data.</text>
</comment>
<dbReference type="PANTHER" id="PTHR21581:SF6">
    <property type="entry name" value="TRAFFICKING PROTEIN PARTICLE COMPLEX SUBUNIT 12"/>
    <property type="match status" value="1"/>
</dbReference>
<feature type="region of interest" description="Disordered" evidence="1">
    <location>
        <begin position="430"/>
        <end position="555"/>
    </location>
</feature>
<feature type="compositionally biased region" description="Acidic residues" evidence="1">
    <location>
        <begin position="501"/>
        <end position="518"/>
    </location>
</feature>
<dbReference type="InterPro" id="IPR011990">
    <property type="entry name" value="TPR-like_helical_dom_sf"/>
</dbReference>
<reference evidence="2" key="1">
    <citation type="submission" date="2022-07" db="EMBL/GenBank/DDBJ databases">
        <title>Genome Sequence of Physisporinus lineatus.</title>
        <authorList>
            <person name="Buettner E."/>
        </authorList>
    </citation>
    <scope>NUCLEOTIDE SEQUENCE</scope>
    <source>
        <strain evidence="2">VT162</strain>
    </source>
</reference>
<dbReference type="Proteomes" id="UP001212997">
    <property type="component" value="Unassembled WGS sequence"/>
</dbReference>
<feature type="region of interest" description="Disordered" evidence="1">
    <location>
        <begin position="570"/>
        <end position="593"/>
    </location>
</feature>
<protein>
    <recommendedName>
        <fullName evidence="4">TPR-like protein</fullName>
    </recommendedName>
</protein>
<feature type="compositionally biased region" description="Low complexity" evidence="1">
    <location>
        <begin position="126"/>
        <end position="163"/>
    </location>
</feature>
<proteinExistence type="predicted"/>
<feature type="region of interest" description="Disordered" evidence="1">
    <location>
        <begin position="282"/>
        <end position="305"/>
    </location>
</feature>
<feature type="compositionally biased region" description="Low complexity" evidence="1">
    <location>
        <begin position="537"/>
        <end position="555"/>
    </location>
</feature>
<dbReference type="EMBL" id="JANAWD010000331">
    <property type="protein sequence ID" value="KAJ3481257.1"/>
    <property type="molecule type" value="Genomic_DNA"/>
</dbReference>